<accession>A0A210Q4A6</accession>
<keyword evidence="3" id="KW-1185">Reference proteome</keyword>
<gene>
    <name evidence="2" type="ORF">KP79_PYT11222</name>
</gene>
<evidence type="ECO:0000313" key="2">
    <source>
        <dbReference type="EMBL" id="OWF43578.1"/>
    </source>
</evidence>
<dbReference type="SUPFAM" id="SSF57850">
    <property type="entry name" value="RING/U-box"/>
    <property type="match status" value="1"/>
</dbReference>
<feature type="compositionally biased region" description="Basic residues" evidence="1">
    <location>
        <begin position="352"/>
        <end position="364"/>
    </location>
</feature>
<comment type="caution">
    <text evidence="2">The sequence shown here is derived from an EMBL/GenBank/DDBJ whole genome shotgun (WGS) entry which is preliminary data.</text>
</comment>
<evidence type="ECO:0000313" key="3">
    <source>
        <dbReference type="Proteomes" id="UP000242188"/>
    </source>
</evidence>
<dbReference type="Proteomes" id="UP000242188">
    <property type="component" value="Unassembled WGS sequence"/>
</dbReference>
<organism evidence="2 3">
    <name type="scientific">Mizuhopecten yessoensis</name>
    <name type="common">Japanese scallop</name>
    <name type="synonym">Patinopecten yessoensis</name>
    <dbReference type="NCBI Taxonomy" id="6573"/>
    <lineage>
        <taxon>Eukaryota</taxon>
        <taxon>Metazoa</taxon>
        <taxon>Spiralia</taxon>
        <taxon>Lophotrochozoa</taxon>
        <taxon>Mollusca</taxon>
        <taxon>Bivalvia</taxon>
        <taxon>Autobranchia</taxon>
        <taxon>Pteriomorphia</taxon>
        <taxon>Pectinida</taxon>
        <taxon>Pectinoidea</taxon>
        <taxon>Pectinidae</taxon>
        <taxon>Mizuhopecten</taxon>
    </lineage>
</organism>
<dbReference type="AlphaFoldDB" id="A0A210Q4A6"/>
<dbReference type="EMBL" id="NEDP02005055">
    <property type="protein sequence ID" value="OWF43578.1"/>
    <property type="molecule type" value="Genomic_DNA"/>
</dbReference>
<reference evidence="2 3" key="1">
    <citation type="journal article" date="2017" name="Nat. Ecol. Evol.">
        <title>Scallop genome provides insights into evolution of bilaterian karyotype and development.</title>
        <authorList>
            <person name="Wang S."/>
            <person name="Zhang J."/>
            <person name="Jiao W."/>
            <person name="Li J."/>
            <person name="Xun X."/>
            <person name="Sun Y."/>
            <person name="Guo X."/>
            <person name="Huan P."/>
            <person name="Dong B."/>
            <person name="Zhang L."/>
            <person name="Hu X."/>
            <person name="Sun X."/>
            <person name="Wang J."/>
            <person name="Zhao C."/>
            <person name="Wang Y."/>
            <person name="Wang D."/>
            <person name="Huang X."/>
            <person name="Wang R."/>
            <person name="Lv J."/>
            <person name="Li Y."/>
            <person name="Zhang Z."/>
            <person name="Liu B."/>
            <person name="Lu W."/>
            <person name="Hui Y."/>
            <person name="Liang J."/>
            <person name="Zhou Z."/>
            <person name="Hou R."/>
            <person name="Li X."/>
            <person name="Liu Y."/>
            <person name="Li H."/>
            <person name="Ning X."/>
            <person name="Lin Y."/>
            <person name="Zhao L."/>
            <person name="Xing Q."/>
            <person name="Dou J."/>
            <person name="Li Y."/>
            <person name="Mao J."/>
            <person name="Guo H."/>
            <person name="Dou H."/>
            <person name="Li T."/>
            <person name="Mu C."/>
            <person name="Jiang W."/>
            <person name="Fu Q."/>
            <person name="Fu X."/>
            <person name="Miao Y."/>
            <person name="Liu J."/>
            <person name="Yu Q."/>
            <person name="Li R."/>
            <person name="Liao H."/>
            <person name="Li X."/>
            <person name="Kong Y."/>
            <person name="Jiang Z."/>
            <person name="Chourrout D."/>
            <person name="Li R."/>
            <person name="Bao Z."/>
        </authorList>
    </citation>
    <scope>NUCLEOTIDE SEQUENCE [LARGE SCALE GENOMIC DNA]</scope>
    <source>
        <strain evidence="2 3">PY_sf001</strain>
    </source>
</reference>
<evidence type="ECO:0008006" key="4">
    <source>
        <dbReference type="Google" id="ProtNLM"/>
    </source>
</evidence>
<feature type="region of interest" description="Disordered" evidence="1">
    <location>
        <begin position="349"/>
        <end position="374"/>
    </location>
</feature>
<dbReference type="InterPro" id="IPR013083">
    <property type="entry name" value="Znf_RING/FYVE/PHD"/>
</dbReference>
<evidence type="ECO:0000256" key="1">
    <source>
        <dbReference type="SAM" id="MobiDB-lite"/>
    </source>
</evidence>
<name>A0A210Q4A6_MIZYE</name>
<sequence length="705" mass="81618">MDLNPDMAPSHLLLPVSHVAKENKTMVRLKKGELKHRQTKGNTICRRCLNKNEKAQSFICKFVLDRRVGMEDKDDVVDFLKDHLDDGGMVHEYDNLQTNFLLYSLNKHKRWMIASHIVNLVERTEIQEEDFRLVLHERLTPTPKRCHNCVLDPVASVLDPVASVLDPVELKESSISYHDSKFNLVHSYPNGVASTLTDLSLRCYHDNIDHDTISSEQKSRKLHYKDVMRGDAHPVVVPEIRYEITYPDTVVGPCKCYTDTDYKYRWETKVKRFGWKAKGNRNRPWSRWFYKGLDHMEHQMYCDGYRDDSSHIQNHLSYEDDDTINVHPPRRKYRQLTIKDFGSYNGNCNASKKAKNERRKKKRLHSQDDVEKSMQTVRLKRSNDNGKGDISNVGTRIAEIKWRESIKDVKNDATLGVLGDDFDKSFCTCLLDKDSIETMRSHPSGFKLLFGNCVPQQLSLTMTGQTTQAQLLLWQKTEWSKWSFVAEYRLKILLKPNTTGQKMIPILLREELAGDSDRVYTVYELLNAARHVVDLLTEQQGHPGKGVTKSQRVRPTGRVKGVSVNLKPVQKEKTAPLPQDTKVSVDKKKKKIWEMDLTSDGGLLEAYDLLPTSLTQTMDFGFCKSCLRHFDPPLLKGCVLLPCLHYYCVTCWRKYIWEEIQKGCTTISCKQKLCTEVVDEVMIQNLMSCDLFNQWLCSRAEKNWK</sequence>
<dbReference type="Gene3D" id="3.30.40.10">
    <property type="entry name" value="Zinc/RING finger domain, C3HC4 (zinc finger)"/>
    <property type="match status" value="1"/>
</dbReference>
<protein>
    <recommendedName>
        <fullName evidence="4">RING-type domain-containing protein</fullName>
    </recommendedName>
</protein>
<proteinExistence type="predicted"/>